<protein>
    <submittedName>
        <fullName evidence="1">Uncharacterized protein</fullName>
    </submittedName>
</protein>
<accession>A0ABN0C5U8</accession>
<proteinExistence type="predicted"/>
<name>A0ABN0C5U8_9ACTN</name>
<evidence type="ECO:0000313" key="1">
    <source>
        <dbReference type="EMBL" id="EFS92569.1"/>
    </source>
</evidence>
<reference evidence="1" key="1">
    <citation type="submission" date="2010-08" db="EMBL/GenBank/DDBJ databases">
        <authorList>
            <person name="Weinstock G."/>
            <person name="Sodergren E."/>
            <person name="Clifton S."/>
            <person name="Fulton L."/>
            <person name="Fulton B."/>
            <person name="Courtney L."/>
            <person name="Fronick C."/>
            <person name="Harrison M."/>
            <person name="Strong C."/>
            <person name="Farmer C."/>
            <person name="Delahaunty K."/>
            <person name="Markovic C."/>
            <person name="Hall O."/>
            <person name="Minx P."/>
            <person name="Tomlinson C."/>
            <person name="Mitreva M."/>
            <person name="Hou S."/>
            <person name="Chen J."/>
            <person name="Wollam A."/>
            <person name="Pepin K.H."/>
            <person name="Johnson M."/>
            <person name="Bhonagiri V."/>
            <person name="Zhang X."/>
            <person name="Suruliraj S."/>
            <person name="Warren W."/>
            <person name="Chinwalla A."/>
            <person name="Mardis E.R."/>
            <person name="Wilson R.K."/>
        </authorList>
    </citation>
    <scope>NUCLEOTIDE SEQUENCE [LARGE SCALE GENOMIC DNA]</scope>
    <source>
        <strain evidence="1">HL044PA1</strain>
    </source>
</reference>
<comment type="caution">
    <text evidence="1">The sequence shown here is derived from an EMBL/GenBank/DDBJ whole genome shotgun (WGS) entry which is preliminary data.</text>
</comment>
<keyword evidence="2" id="KW-1185">Reference proteome</keyword>
<gene>
    <name evidence="1" type="ORF">HMPREF9607_01099</name>
</gene>
<evidence type="ECO:0000313" key="2">
    <source>
        <dbReference type="Proteomes" id="UP000003179"/>
    </source>
</evidence>
<sequence>MFDPGITARVASEGGQSSEVDDDCLPVPAKLVGHIAKVCSGLDGAYVIAWSSCPRD</sequence>
<organism evidence="1 2">
    <name type="scientific">Cutibacterium modestum HL044PA1</name>
    <dbReference type="NCBI Taxonomy" id="765109"/>
    <lineage>
        <taxon>Bacteria</taxon>
        <taxon>Bacillati</taxon>
        <taxon>Actinomycetota</taxon>
        <taxon>Actinomycetes</taxon>
        <taxon>Propionibacteriales</taxon>
        <taxon>Propionibacteriaceae</taxon>
        <taxon>Cutibacterium</taxon>
        <taxon>Cutibacterium modestum</taxon>
    </lineage>
</organism>
<dbReference type="EMBL" id="ADZU01000019">
    <property type="protein sequence ID" value="EFS92569.1"/>
    <property type="molecule type" value="Genomic_DNA"/>
</dbReference>
<dbReference type="Proteomes" id="UP000003179">
    <property type="component" value="Unassembled WGS sequence"/>
</dbReference>